<evidence type="ECO:0000313" key="2">
    <source>
        <dbReference type="EMBL" id="MPN08450.1"/>
    </source>
</evidence>
<sequence>MPPESAADARRGAVGEAAERFQRKRVAEVGFHQFLHRPPHFFVPFHPGFGHGGFGKNQRPVDRQAETGEQKLEDLRLFLHFSRLIKNEGVRTASGIEPDRLRAVRTESGMVGGEVGDQIASRGAVGTGSAQAAGRQPQPLSGLKRDVDAVRLVDHRAFEYQVELVAFLVMPRERIGFGESGNVEMIQPHRIVSWKIHSAPPFEKQNAEKANPAPFPPVLPSRISCVEAGGGSGKRRAGFLRLRRRAPEPSSPHAARWHDSGRRQSRLRSRNSWSAPGRGTWRSCAVRRFPVYVSRSGCR</sequence>
<evidence type="ECO:0000256" key="1">
    <source>
        <dbReference type="SAM" id="MobiDB-lite"/>
    </source>
</evidence>
<feature type="region of interest" description="Disordered" evidence="1">
    <location>
        <begin position="234"/>
        <end position="279"/>
    </location>
</feature>
<name>A0A645F3M7_9ZZZZ</name>
<organism evidence="2">
    <name type="scientific">bioreactor metagenome</name>
    <dbReference type="NCBI Taxonomy" id="1076179"/>
    <lineage>
        <taxon>unclassified sequences</taxon>
        <taxon>metagenomes</taxon>
        <taxon>ecological metagenomes</taxon>
    </lineage>
</organism>
<gene>
    <name evidence="2" type="ORF">SDC9_155732</name>
</gene>
<reference evidence="2" key="1">
    <citation type="submission" date="2019-08" db="EMBL/GenBank/DDBJ databases">
        <authorList>
            <person name="Kucharzyk K."/>
            <person name="Murdoch R.W."/>
            <person name="Higgins S."/>
            <person name="Loffler F."/>
        </authorList>
    </citation>
    <scope>NUCLEOTIDE SEQUENCE</scope>
</reference>
<proteinExistence type="predicted"/>
<accession>A0A645F3M7</accession>
<protein>
    <submittedName>
        <fullName evidence="2">Uncharacterized protein</fullName>
    </submittedName>
</protein>
<comment type="caution">
    <text evidence="2">The sequence shown here is derived from an EMBL/GenBank/DDBJ whole genome shotgun (WGS) entry which is preliminary data.</text>
</comment>
<dbReference type="EMBL" id="VSSQ01054503">
    <property type="protein sequence ID" value="MPN08450.1"/>
    <property type="molecule type" value="Genomic_DNA"/>
</dbReference>
<feature type="compositionally biased region" description="Basic residues" evidence="1">
    <location>
        <begin position="234"/>
        <end position="244"/>
    </location>
</feature>
<dbReference type="AlphaFoldDB" id="A0A645F3M7"/>